<reference evidence="3 4" key="1">
    <citation type="submission" date="2019-06" db="EMBL/GenBank/DDBJ databases">
        <title>Draft genome sequence of the filamentous fungus Phialemoniopsis curvata isolated from diesel fuel.</title>
        <authorList>
            <person name="Varaljay V.A."/>
            <person name="Lyon W.J."/>
            <person name="Crouch A.L."/>
            <person name="Drake C.E."/>
            <person name="Hollomon J.M."/>
            <person name="Nadeau L.J."/>
            <person name="Nunn H.S."/>
            <person name="Stevenson B.S."/>
            <person name="Bojanowski C.L."/>
            <person name="Crookes-Goodson W.J."/>
        </authorList>
    </citation>
    <scope>NUCLEOTIDE SEQUENCE [LARGE SCALE GENOMIC DNA]</scope>
    <source>
        <strain evidence="3 4">D216</strain>
    </source>
</reference>
<dbReference type="Pfam" id="PF00300">
    <property type="entry name" value="His_Phos_1"/>
    <property type="match status" value="1"/>
</dbReference>
<dbReference type="GO" id="GO:0005829">
    <property type="term" value="C:cytosol"/>
    <property type="evidence" value="ECO:0007669"/>
    <property type="project" value="TreeGrafter"/>
</dbReference>
<evidence type="ECO:0000313" key="4">
    <source>
        <dbReference type="Proteomes" id="UP000319257"/>
    </source>
</evidence>
<dbReference type="AlphaFoldDB" id="A0A507B4G7"/>
<accession>A0A507B4G7</accession>
<keyword evidence="4" id="KW-1185">Reference proteome</keyword>
<feature type="binding site" evidence="2">
    <location>
        <position position="62"/>
    </location>
    <ligand>
        <name>substrate</name>
    </ligand>
</feature>
<comment type="caution">
    <text evidence="3">The sequence shown here is derived from an EMBL/GenBank/DDBJ whole genome shotgun (WGS) entry which is preliminary data.</text>
</comment>
<dbReference type="Proteomes" id="UP000319257">
    <property type="component" value="Unassembled WGS sequence"/>
</dbReference>
<dbReference type="SUPFAM" id="SSF53254">
    <property type="entry name" value="Phosphoglycerate mutase-like"/>
    <property type="match status" value="1"/>
</dbReference>
<dbReference type="OrthoDB" id="354304at2759"/>
<dbReference type="SMART" id="SM00855">
    <property type="entry name" value="PGAM"/>
    <property type="match status" value="1"/>
</dbReference>
<evidence type="ECO:0008006" key="5">
    <source>
        <dbReference type="Google" id="ProtNLM"/>
    </source>
</evidence>
<dbReference type="CDD" id="cd07067">
    <property type="entry name" value="HP_PGM_like"/>
    <property type="match status" value="1"/>
</dbReference>
<dbReference type="GO" id="GO:0045820">
    <property type="term" value="P:negative regulation of glycolytic process"/>
    <property type="evidence" value="ECO:0007669"/>
    <property type="project" value="TreeGrafter"/>
</dbReference>
<gene>
    <name evidence="3" type="ORF">E0L32_011926</name>
</gene>
<dbReference type="InterPro" id="IPR051695">
    <property type="entry name" value="Phosphoglycerate_Mutase"/>
</dbReference>
<dbReference type="InParanoid" id="A0A507B4G7"/>
<dbReference type="InterPro" id="IPR001345">
    <property type="entry name" value="PG/BPGM_mutase_AS"/>
</dbReference>
<dbReference type="GeneID" id="41979373"/>
<dbReference type="GO" id="GO:0004331">
    <property type="term" value="F:fructose-2,6-bisphosphate 2-phosphatase activity"/>
    <property type="evidence" value="ECO:0007669"/>
    <property type="project" value="TreeGrafter"/>
</dbReference>
<dbReference type="STRING" id="1093900.A0A507B4G7"/>
<evidence type="ECO:0000256" key="1">
    <source>
        <dbReference type="ARBA" id="ARBA00022801"/>
    </source>
</evidence>
<dbReference type="PANTHER" id="PTHR46517:SF1">
    <property type="entry name" value="FRUCTOSE-2,6-BISPHOSPHATASE TIGAR"/>
    <property type="match status" value="1"/>
</dbReference>
<keyword evidence="1" id="KW-0378">Hydrolase</keyword>
<dbReference type="RefSeq" id="XP_030999726.1">
    <property type="nucleotide sequence ID" value="XM_031134709.1"/>
</dbReference>
<dbReference type="Gene3D" id="3.40.50.1240">
    <property type="entry name" value="Phosphoglycerate mutase-like"/>
    <property type="match status" value="1"/>
</dbReference>
<proteinExistence type="predicted"/>
<organism evidence="3 4">
    <name type="scientific">Thyridium curvatum</name>
    <dbReference type="NCBI Taxonomy" id="1093900"/>
    <lineage>
        <taxon>Eukaryota</taxon>
        <taxon>Fungi</taxon>
        <taxon>Dikarya</taxon>
        <taxon>Ascomycota</taxon>
        <taxon>Pezizomycotina</taxon>
        <taxon>Sordariomycetes</taxon>
        <taxon>Sordariomycetidae</taxon>
        <taxon>Thyridiales</taxon>
        <taxon>Thyridiaceae</taxon>
        <taxon>Thyridium</taxon>
    </lineage>
</organism>
<feature type="binding site" evidence="2">
    <location>
        <begin position="7"/>
        <end position="14"/>
    </location>
    <ligand>
        <name>substrate</name>
    </ligand>
</feature>
<dbReference type="EMBL" id="SKBQ01000124">
    <property type="protein sequence ID" value="TPX18015.1"/>
    <property type="molecule type" value="Genomic_DNA"/>
</dbReference>
<dbReference type="PROSITE" id="PS00175">
    <property type="entry name" value="PG_MUTASE"/>
    <property type="match status" value="1"/>
</dbReference>
<dbReference type="InterPro" id="IPR013078">
    <property type="entry name" value="His_Pase_superF_clade-1"/>
</dbReference>
<protein>
    <recommendedName>
        <fullName evidence="5">Phosphoglycerate mutase-like protein</fullName>
    </recommendedName>
</protein>
<name>A0A507B4G7_9PEZI</name>
<dbReference type="PANTHER" id="PTHR46517">
    <property type="entry name" value="FRUCTOSE-2,6-BISPHOSPHATASE TIGAR"/>
    <property type="match status" value="1"/>
</dbReference>
<dbReference type="FunCoup" id="A0A507B4G7">
    <property type="interactions" value="138"/>
</dbReference>
<evidence type="ECO:0000313" key="3">
    <source>
        <dbReference type="EMBL" id="TPX18015.1"/>
    </source>
</evidence>
<sequence>MRLFLVRHGESVDNVAGLYAGSRDSPLTSHGVLQAKRLGSHLAGRVDSIGPVTHVFSSDLQRASMTAQAVLDAQKELASAARVPETVVRLAELRERDFRSSEGTKFGVRVDTGAGGSRHADAETSDEMQVRIHRFLSEHLVPVLEQTPSDVTGERSVVVVAHGIILNVLLRALLSRFSPLELLKLSDPKGTGTSVRTEYLASWSNTGYLEASIQQPVPIEDLPFTASDVGGFVPLPDSNPSDCQIRTKLRLTVGKVNCLEHIQGLKKTRGGIGSAKFDGKQKTMDSFFASASKKRKPDDDTR</sequence>
<dbReference type="InterPro" id="IPR029033">
    <property type="entry name" value="His_PPase_superfam"/>
</dbReference>
<dbReference type="GO" id="GO:0043456">
    <property type="term" value="P:regulation of pentose-phosphate shunt"/>
    <property type="evidence" value="ECO:0007669"/>
    <property type="project" value="TreeGrafter"/>
</dbReference>
<evidence type="ECO:0000256" key="2">
    <source>
        <dbReference type="PIRSR" id="PIRSR613078-2"/>
    </source>
</evidence>